<dbReference type="Proteomes" id="UP000646749">
    <property type="component" value="Unassembled WGS sequence"/>
</dbReference>
<dbReference type="EMBL" id="BONW01000032">
    <property type="protein sequence ID" value="GIG90966.1"/>
    <property type="molecule type" value="Genomic_DNA"/>
</dbReference>
<evidence type="ECO:0000313" key="2">
    <source>
        <dbReference type="EMBL" id="GIG90966.1"/>
    </source>
</evidence>
<dbReference type="InterPro" id="IPR010982">
    <property type="entry name" value="Lambda_DNA-bd_dom_sf"/>
</dbReference>
<reference evidence="2 3" key="1">
    <citation type="submission" date="2021-01" db="EMBL/GenBank/DDBJ databases">
        <title>Whole genome shotgun sequence of Plantactinospora endophytica NBRC 110450.</title>
        <authorList>
            <person name="Komaki H."/>
            <person name="Tamura T."/>
        </authorList>
    </citation>
    <scope>NUCLEOTIDE SEQUENCE [LARGE SCALE GENOMIC DNA]</scope>
    <source>
        <strain evidence="2 3">NBRC 110450</strain>
    </source>
</reference>
<comment type="caution">
    <text evidence="2">The sequence shown here is derived from an EMBL/GenBank/DDBJ whole genome shotgun (WGS) entry which is preliminary data.</text>
</comment>
<gene>
    <name evidence="2" type="ORF">Pen02_59020</name>
</gene>
<evidence type="ECO:0000259" key="1">
    <source>
        <dbReference type="Pfam" id="PF19054"/>
    </source>
</evidence>
<dbReference type="Pfam" id="PF13560">
    <property type="entry name" value="HTH_31"/>
    <property type="match status" value="1"/>
</dbReference>
<accession>A0ABQ4E8F4</accession>
<organism evidence="2 3">
    <name type="scientific">Plantactinospora endophytica</name>
    <dbReference type="NCBI Taxonomy" id="673535"/>
    <lineage>
        <taxon>Bacteria</taxon>
        <taxon>Bacillati</taxon>
        <taxon>Actinomycetota</taxon>
        <taxon>Actinomycetes</taxon>
        <taxon>Micromonosporales</taxon>
        <taxon>Micromonosporaceae</taxon>
        <taxon>Plantactinospora</taxon>
    </lineage>
</organism>
<protein>
    <submittedName>
        <fullName evidence="2">Transcriptional regulator</fullName>
    </submittedName>
</protein>
<dbReference type="InterPro" id="IPR001387">
    <property type="entry name" value="Cro/C1-type_HTH"/>
</dbReference>
<name>A0ABQ4E8F4_9ACTN</name>
<dbReference type="SUPFAM" id="SSF47413">
    <property type="entry name" value="lambda repressor-like DNA-binding domains"/>
    <property type="match status" value="1"/>
</dbReference>
<dbReference type="Gene3D" id="1.10.260.40">
    <property type="entry name" value="lambda repressor-like DNA-binding domains"/>
    <property type="match status" value="1"/>
</dbReference>
<feature type="domain" description="DUF5753" evidence="1">
    <location>
        <begin position="101"/>
        <end position="284"/>
    </location>
</feature>
<dbReference type="InterPro" id="IPR043917">
    <property type="entry name" value="DUF5753"/>
</dbReference>
<keyword evidence="3" id="KW-1185">Reference proteome</keyword>
<sequence>MPSTDQRSSVPKRQLGRYLKLAREEAGIALESSARTLEFSRAKMYRIERGESPLRTMEVTAMCQLYGIPPEMTDVLVSLAKATKAEGWWHAYGEAVPSWFELFVGMEENAARIREYSSFLVPGLLQTPDYAATYFRSKPGISEQEVAAKVAFRLERQRILIRRAPAAPVLQVIVEESVLRRPIADKDAWLAQLAYLANVNRLPSVSVRVLPSGVGVGWAANAVPFSIFEFPWIGTRPPEQSTIYSENMTGAIYLDKPAEVAAYDEIWHRLDALALGQEDSEDLLAVIIREAVDD</sequence>
<evidence type="ECO:0000313" key="3">
    <source>
        <dbReference type="Proteomes" id="UP000646749"/>
    </source>
</evidence>
<dbReference type="Pfam" id="PF19054">
    <property type="entry name" value="DUF5753"/>
    <property type="match status" value="1"/>
</dbReference>
<proteinExistence type="predicted"/>
<dbReference type="CDD" id="cd00093">
    <property type="entry name" value="HTH_XRE"/>
    <property type="match status" value="1"/>
</dbReference>
<dbReference type="RefSeq" id="WP_203869368.1">
    <property type="nucleotide sequence ID" value="NZ_BONW01000032.1"/>
</dbReference>